<dbReference type="Gene3D" id="1.25.40.20">
    <property type="entry name" value="Ankyrin repeat-containing domain"/>
    <property type="match status" value="1"/>
</dbReference>
<accession>A0A8C7R8A5</accession>
<dbReference type="PROSITE" id="PS50297">
    <property type="entry name" value="ANK_REP_REGION"/>
    <property type="match status" value="1"/>
</dbReference>
<dbReference type="PANTHER" id="PTHR24157:SF3">
    <property type="entry name" value="ANKYRIN REPEAT, SAM AND BASIC LEUCINE ZIPPER DOMAIN-CONTAINING PROTEIN 1"/>
    <property type="match status" value="1"/>
</dbReference>
<protein>
    <submittedName>
        <fullName evidence="3">Ankyrin repeat, SAM and basic leucine zipper domain containing 1</fullName>
    </submittedName>
</protein>
<feature type="region of interest" description="Disordered" evidence="2">
    <location>
        <begin position="179"/>
        <end position="198"/>
    </location>
</feature>
<dbReference type="GeneTree" id="ENSGT00880000138051"/>
<dbReference type="PROSITE" id="PS50088">
    <property type="entry name" value="ANK_REPEAT"/>
    <property type="match status" value="1"/>
</dbReference>
<proteinExistence type="predicted"/>
<dbReference type="InterPro" id="IPR036770">
    <property type="entry name" value="Ankyrin_rpt-contain_sf"/>
</dbReference>
<dbReference type="Proteomes" id="UP000694395">
    <property type="component" value="Chromosome 1"/>
</dbReference>
<evidence type="ECO:0000256" key="1">
    <source>
        <dbReference type="PROSITE-ProRule" id="PRU00023"/>
    </source>
</evidence>
<reference evidence="3" key="3">
    <citation type="submission" date="2025-09" db="UniProtKB">
        <authorList>
            <consortium name="Ensembl"/>
        </authorList>
    </citation>
    <scope>IDENTIFICATION</scope>
</reference>
<evidence type="ECO:0000313" key="4">
    <source>
        <dbReference type="Proteomes" id="UP000694395"/>
    </source>
</evidence>
<dbReference type="GO" id="GO:0071546">
    <property type="term" value="C:pi-body"/>
    <property type="evidence" value="ECO:0007669"/>
    <property type="project" value="TreeGrafter"/>
</dbReference>
<dbReference type="SMART" id="SM00248">
    <property type="entry name" value="ANK"/>
    <property type="match status" value="3"/>
</dbReference>
<dbReference type="Ensembl" id="ENSOMYT00000051753.2">
    <property type="protein sequence ID" value="ENSOMYP00000047570.2"/>
    <property type="gene ID" value="ENSOMYG00000021664.2"/>
</dbReference>
<organism evidence="3 4">
    <name type="scientific">Oncorhynchus mykiss</name>
    <name type="common">Rainbow trout</name>
    <name type="synonym">Salmo gairdneri</name>
    <dbReference type="NCBI Taxonomy" id="8022"/>
    <lineage>
        <taxon>Eukaryota</taxon>
        <taxon>Metazoa</taxon>
        <taxon>Chordata</taxon>
        <taxon>Craniata</taxon>
        <taxon>Vertebrata</taxon>
        <taxon>Euteleostomi</taxon>
        <taxon>Actinopterygii</taxon>
        <taxon>Neopterygii</taxon>
        <taxon>Teleostei</taxon>
        <taxon>Protacanthopterygii</taxon>
        <taxon>Salmoniformes</taxon>
        <taxon>Salmonidae</taxon>
        <taxon>Salmoninae</taxon>
        <taxon>Oncorhynchus</taxon>
    </lineage>
</organism>
<feature type="compositionally biased region" description="Basic and acidic residues" evidence="2">
    <location>
        <begin position="181"/>
        <end position="196"/>
    </location>
</feature>
<name>A0A8C7R8A5_ONCMY</name>
<evidence type="ECO:0000313" key="3">
    <source>
        <dbReference type="Ensembl" id="ENSOMYP00000047570.2"/>
    </source>
</evidence>
<evidence type="ECO:0000256" key="2">
    <source>
        <dbReference type="SAM" id="MobiDB-lite"/>
    </source>
</evidence>
<reference evidence="3" key="1">
    <citation type="submission" date="2020-07" db="EMBL/GenBank/DDBJ databases">
        <title>A long reads based de novo assembly of the rainbow trout Arlee double haploid line genome.</title>
        <authorList>
            <person name="Gao G."/>
            <person name="Palti Y."/>
        </authorList>
    </citation>
    <scope>NUCLEOTIDE SEQUENCE [LARGE SCALE GENOMIC DNA]</scope>
</reference>
<feature type="repeat" description="ANK" evidence="1">
    <location>
        <begin position="108"/>
        <end position="140"/>
    </location>
</feature>
<keyword evidence="4" id="KW-1185">Reference proteome</keyword>
<dbReference type="AlphaFoldDB" id="A0A8C7R8A5"/>
<keyword evidence="1" id="KW-0040">ANK repeat</keyword>
<dbReference type="InterPro" id="IPR002110">
    <property type="entry name" value="Ankyrin_rpt"/>
</dbReference>
<sequence length="323" mass="35709">MLHLYFCSVYIDTLSPSIELPGCRGLDVKAKLGFEWTPLMCAVHVAHYDIAKLLLDIGASSNFDQYTVLMAACMASAREDKMVKCVELLLSRNADQHIQQVRDCVCVSRMTSLILVSRDGYNQVINLLVSHGAEVNSQDENGYTVRMVPTSPGVMPLGSDKTKAGKIAADTAKVFKRPQFFKRDPDPPSASKRGEHGLTSVRLTIPRIPSTLLNHIGGGERIVVKEIHLDRVDLDTLSQFENINSGYSTNLNVLISLRQQRCCLTETVSTNSLPLSNPQLVLSLDPKEEAQAICNELVARTGDLQKEVTCLRNLLHKVGIFFL</sequence>
<dbReference type="Pfam" id="PF12796">
    <property type="entry name" value="Ank_2"/>
    <property type="match status" value="1"/>
</dbReference>
<dbReference type="SUPFAM" id="SSF48403">
    <property type="entry name" value="Ankyrin repeat"/>
    <property type="match status" value="1"/>
</dbReference>
<dbReference type="PANTHER" id="PTHR24157">
    <property type="entry name" value="ANKYRIN REPEAT, SAM AND BASIC LEUCINE ZIPPER DOMAIN-CONTAINING PROTEIN 1"/>
    <property type="match status" value="1"/>
</dbReference>
<reference evidence="3" key="2">
    <citation type="submission" date="2025-08" db="UniProtKB">
        <authorList>
            <consortium name="Ensembl"/>
        </authorList>
    </citation>
    <scope>IDENTIFICATION</scope>
</reference>